<evidence type="ECO:0000256" key="1">
    <source>
        <dbReference type="SAM" id="MobiDB-lite"/>
    </source>
</evidence>
<comment type="caution">
    <text evidence="2">The sequence shown here is derived from an EMBL/GenBank/DDBJ whole genome shotgun (WGS) entry which is preliminary data.</text>
</comment>
<organism evidence="2 3">
    <name type="scientific">Paenibacillus alvei</name>
    <name type="common">Bacillus alvei</name>
    <dbReference type="NCBI Taxonomy" id="44250"/>
    <lineage>
        <taxon>Bacteria</taxon>
        <taxon>Bacillati</taxon>
        <taxon>Bacillota</taxon>
        <taxon>Bacilli</taxon>
        <taxon>Bacillales</taxon>
        <taxon>Paenibacillaceae</taxon>
        <taxon>Paenibacillus</taxon>
    </lineage>
</organism>
<feature type="compositionally biased region" description="Basic and acidic residues" evidence="1">
    <location>
        <begin position="22"/>
        <end position="47"/>
    </location>
</feature>
<dbReference type="AlphaFoldDB" id="A0AAP7A483"/>
<sequence>MVWNKSGYQNSFTKQQMVIIDKQNKENEERKKESKEHEETLEENSKD</sequence>
<dbReference type="RefSeq" id="WP_171418007.1">
    <property type="nucleotide sequence ID" value="NZ_JABFOR010000025.1"/>
</dbReference>
<evidence type="ECO:0000313" key="3">
    <source>
        <dbReference type="Proteomes" id="UP000552038"/>
    </source>
</evidence>
<reference evidence="2 3" key="1">
    <citation type="submission" date="2020-05" db="EMBL/GenBank/DDBJ databases">
        <title>Whole genome sequencing and identification of novel metabolites from Paenibacillus alvei strain JR949.</title>
        <authorList>
            <person name="Rajendhran J."/>
            <person name="Sree Pranav P."/>
            <person name="Mahalakshmi B."/>
            <person name="Karthikeyan R."/>
        </authorList>
    </citation>
    <scope>NUCLEOTIDE SEQUENCE [LARGE SCALE GENOMIC DNA]</scope>
    <source>
        <strain evidence="2 3">JR949</strain>
    </source>
</reference>
<gene>
    <name evidence="2" type="ORF">HMI46_18120</name>
</gene>
<dbReference type="Proteomes" id="UP000552038">
    <property type="component" value="Unassembled WGS sequence"/>
</dbReference>
<protein>
    <submittedName>
        <fullName evidence="2">Uncharacterized protein</fullName>
    </submittedName>
</protein>
<accession>A0AAP7A483</accession>
<feature type="region of interest" description="Disordered" evidence="1">
    <location>
        <begin position="1"/>
        <end position="47"/>
    </location>
</feature>
<evidence type="ECO:0000313" key="2">
    <source>
        <dbReference type="EMBL" id="NOJ72467.1"/>
    </source>
</evidence>
<feature type="compositionally biased region" description="Polar residues" evidence="1">
    <location>
        <begin position="1"/>
        <end position="16"/>
    </location>
</feature>
<dbReference type="EMBL" id="JABFOR010000025">
    <property type="protein sequence ID" value="NOJ72467.1"/>
    <property type="molecule type" value="Genomic_DNA"/>
</dbReference>
<name>A0AAP7A483_PAEAL</name>
<proteinExistence type="predicted"/>